<keyword evidence="2" id="KW-0238">DNA-binding</keyword>
<dbReference type="InterPro" id="IPR010982">
    <property type="entry name" value="Lambda_DNA-bd_dom_sf"/>
</dbReference>
<dbReference type="AlphaFoldDB" id="A0A1H4BE44"/>
<evidence type="ECO:0000313" key="5">
    <source>
        <dbReference type="EMBL" id="SEA46433.1"/>
    </source>
</evidence>
<dbReference type="Gene3D" id="1.10.260.40">
    <property type="entry name" value="lambda repressor-like DNA-binding domains"/>
    <property type="match status" value="1"/>
</dbReference>
<feature type="domain" description="HTH lacI-type" evidence="4">
    <location>
        <begin position="5"/>
        <end position="62"/>
    </location>
</feature>
<dbReference type="SUPFAM" id="SSF47413">
    <property type="entry name" value="lambda repressor-like DNA-binding domains"/>
    <property type="match status" value="1"/>
</dbReference>
<dbReference type="Gene3D" id="3.40.50.2300">
    <property type="match status" value="2"/>
</dbReference>
<dbReference type="EMBL" id="FNQY01000020">
    <property type="protein sequence ID" value="SEA46433.1"/>
    <property type="molecule type" value="Genomic_DNA"/>
</dbReference>
<dbReference type="GO" id="GO:0003700">
    <property type="term" value="F:DNA-binding transcription factor activity"/>
    <property type="evidence" value="ECO:0007669"/>
    <property type="project" value="TreeGrafter"/>
</dbReference>
<dbReference type="InterPro" id="IPR046335">
    <property type="entry name" value="LacI/GalR-like_sensor"/>
</dbReference>
<gene>
    <name evidence="5" type="ORF">SAMN05192529_12039</name>
</gene>
<name>A0A1H4BE44_9BACT</name>
<evidence type="ECO:0000256" key="2">
    <source>
        <dbReference type="ARBA" id="ARBA00023125"/>
    </source>
</evidence>
<dbReference type="SUPFAM" id="SSF53822">
    <property type="entry name" value="Periplasmic binding protein-like I"/>
    <property type="match status" value="1"/>
</dbReference>
<dbReference type="STRING" id="551991.SAMN05192529_12039"/>
<dbReference type="InterPro" id="IPR000843">
    <property type="entry name" value="HTH_LacI"/>
</dbReference>
<dbReference type="SMART" id="SM00354">
    <property type="entry name" value="HTH_LACI"/>
    <property type="match status" value="1"/>
</dbReference>
<sequence length="365" mass="40598">MAKKTSLKDIAQYVGVSTALVSYVLNGKEKQARVSQQKVLEIRQAAKLLDYQPNLIAKSLRKGQTKTIGLIVADISNPFFADLAKKVEEFARELGYIVLFGSSDEQEYKSSYLIDVFLSRQVDAFIVCPVSGTENQIKKLQQTGKPVVLVDRYFPGLPADSVRINNREIAMRAVEHLILGGRRNIALLSYQTDLAHINQRKSGYLKAMEKYGLAVNPELIMEVNYANLVPKVEQKMLAAFNLQDKVDGILFATNSLAIAGLRVIENLGIKVPGDISVVSFDQSEVFDFYYAPLTYIAQGIQSLAENAVLLVSKRLKEQIHARQYMTTILDAKLIIRESSKIETSLQLNGSISGLIQPELRAEKIG</sequence>
<dbReference type="PANTHER" id="PTHR30146">
    <property type="entry name" value="LACI-RELATED TRANSCRIPTIONAL REPRESSOR"/>
    <property type="match status" value="1"/>
</dbReference>
<keyword evidence="6" id="KW-1185">Reference proteome</keyword>
<keyword evidence="1" id="KW-0805">Transcription regulation</keyword>
<dbReference type="RefSeq" id="WP_091400057.1">
    <property type="nucleotide sequence ID" value="NZ_FNQY01000020.1"/>
</dbReference>
<dbReference type="Pfam" id="PF00356">
    <property type="entry name" value="LacI"/>
    <property type="match status" value="1"/>
</dbReference>
<organism evidence="5 6">
    <name type="scientific">Arachidicoccus rhizosphaerae</name>
    <dbReference type="NCBI Taxonomy" id="551991"/>
    <lineage>
        <taxon>Bacteria</taxon>
        <taxon>Pseudomonadati</taxon>
        <taxon>Bacteroidota</taxon>
        <taxon>Chitinophagia</taxon>
        <taxon>Chitinophagales</taxon>
        <taxon>Chitinophagaceae</taxon>
        <taxon>Arachidicoccus</taxon>
    </lineage>
</organism>
<evidence type="ECO:0000256" key="3">
    <source>
        <dbReference type="ARBA" id="ARBA00023163"/>
    </source>
</evidence>
<dbReference type="PROSITE" id="PS50932">
    <property type="entry name" value="HTH_LACI_2"/>
    <property type="match status" value="1"/>
</dbReference>
<accession>A0A1H4BE44</accession>
<dbReference type="Pfam" id="PF13377">
    <property type="entry name" value="Peripla_BP_3"/>
    <property type="match status" value="1"/>
</dbReference>
<evidence type="ECO:0000313" key="6">
    <source>
        <dbReference type="Proteomes" id="UP000199041"/>
    </source>
</evidence>
<proteinExistence type="predicted"/>
<dbReference type="Proteomes" id="UP000199041">
    <property type="component" value="Unassembled WGS sequence"/>
</dbReference>
<keyword evidence="3" id="KW-0804">Transcription</keyword>
<dbReference type="PANTHER" id="PTHR30146:SF109">
    <property type="entry name" value="HTH-TYPE TRANSCRIPTIONAL REGULATOR GALS"/>
    <property type="match status" value="1"/>
</dbReference>
<dbReference type="GO" id="GO:0000976">
    <property type="term" value="F:transcription cis-regulatory region binding"/>
    <property type="evidence" value="ECO:0007669"/>
    <property type="project" value="TreeGrafter"/>
</dbReference>
<evidence type="ECO:0000259" key="4">
    <source>
        <dbReference type="PROSITE" id="PS50932"/>
    </source>
</evidence>
<dbReference type="OrthoDB" id="9803256at2"/>
<protein>
    <submittedName>
        <fullName evidence="5">Transcriptional regulator, LacI family</fullName>
    </submittedName>
</protein>
<evidence type="ECO:0000256" key="1">
    <source>
        <dbReference type="ARBA" id="ARBA00023015"/>
    </source>
</evidence>
<dbReference type="InterPro" id="IPR028082">
    <property type="entry name" value="Peripla_BP_I"/>
</dbReference>
<reference evidence="5 6" key="1">
    <citation type="submission" date="2016-10" db="EMBL/GenBank/DDBJ databases">
        <authorList>
            <person name="de Groot N.N."/>
        </authorList>
    </citation>
    <scope>NUCLEOTIDE SEQUENCE [LARGE SCALE GENOMIC DNA]</scope>
    <source>
        <strain evidence="5 6">Vu-144</strain>
    </source>
</reference>
<dbReference type="CDD" id="cd01392">
    <property type="entry name" value="HTH_LacI"/>
    <property type="match status" value="1"/>
</dbReference>